<sequence>MDMEIEKRTLKKITWRIVPFIMILYLIAYIDRVNIGFAALTMKEDLGFTASVLGFGAGIFFLGYFLFEVPSNVILHKVGARIWIARVMLTWGLIAGGMAFVDSTTSFYVMRFLLGVAEAGFFPGIILYLSYWFPARHRAGVIAMFMAAAPIAVAIGSPISAALLQMDGIWGFAGWQWMFLIEAIPAVILGIVVFFYMTDRPEKAKWLKEDERNWLVKTMQDEDVGKNNNQHHSILRGLLNPRVLALALVYFGTSAGLYTLSIWAPQIIKDLGVSSMTVGLVNAIPPIISVVAMVLWSRHSDRTGERTWHVAIACMLAAIGLVIAASTHNMVGLIAALTIVNVGISCSKPPLWSMPTLFLSGTAAATGIATINSIGNLGGFAGPVMIGWVKDQTGSYAGGLYFVAGLLVLSTVLTLILSMTNKPKVSVSKVLEN</sequence>
<dbReference type="PANTHER" id="PTHR43791:SF36">
    <property type="entry name" value="TRANSPORTER, PUTATIVE (AFU_ORTHOLOGUE AFUA_6G08340)-RELATED"/>
    <property type="match status" value="1"/>
</dbReference>
<feature type="domain" description="Major facilitator superfamily (MFS) profile" evidence="9">
    <location>
        <begin position="17"/>
        <end position="422"/>
    </location>
</feature>
<feature type="transmembrane region" description="Helical" evidence="8">
    <location>
        <begin position="400"/>
        <end position="419"/>
    </location>
</feature>
<keyword evidence="2" id="KW-0813">Transport</keyword>
<proteinExistence type="predicted"/>
<evidence type="ECO:0000256" key="2">
    <source>
        <dbReference type="ARBA" id="ARBA00022448"/>
    </source>
</evidence>
<organism evidence="10 11">
    <name type="scientific">Acinetobacter pseudolwoffii</name>
    <dbReference type="NCBI Taxonomy" id="2053287"/>
    <lineage>
        <taxon>Bacteria</taxon>
        <taxon>Pseudomonadati</taxon>
        <taxon>Pseudomonadota</taxon>
        <taxon>Gammaproteobacteria</taxon>
        <taxon>Moraxellales</taxon>
        <taxon>Moraxellaceae</taxon>
        <taxon>Acinetobacter</taxon>
    </lineage>
</organism>
<feature type="transmembrane region" description="Helical" evidence="8">
    <location>
        <begin position="107"/>
        <end position="129"/>
    </location>
</feature>
<evidence type="ECO:0000256" key="7">
    <source>
        <dbReference type="ARBA" id="ARBA00074139"/>
    </source>
</evidence>
<keyword evidence="3 8" id="KW-0812">Transmembrane</keyword>
<feature type="transmembrane region" description="Helical" evidence="8">
    <location>
        <begin position="141"/>
        <end position="163"/>
    </location>
</feature>
<name>A0A2H9YNM2_9GAMM</name>
<keyword evidence="5 8" id="KW-0472">Membrane</keyword>
<dbReference type="Gene3D" id="1.20.1250.20">
    <property type="entry name" value="MFS general substrate transporter like domains"/>
    <property type="match status" value="2"/>
</dbReference>
<evidence type="ECO:0000256" key="4">
    <source>
        <dbReference type="ARBA" id="ARBA00022989"/>
    </source>
</evidence>
<evidence type="ECO:0000256" key="1">
    <source>
        <dbReference type="ARBA" id="ARBA00004141"/>
    </source>
</evidence>
<feature type="transmembrane region" description="Helical" evidence="8">
    <location>
        <begin position="175"/>
        <end position="198"/>
    </location>
</feature>
<evidence type="ECO:0000256" key="6">
    <source>
        <dbReference type="ARBA" id="ARBA00058119"/>
    </source>
</evidence>
<evidence type="ECO:0000259" key="9">
    <source>
        <dbReference type="PROSITE" id="PS50850"/>
    </source>
</evidence>
<reference evidence="10 11" key="1">
    <citation type="submission" date="2017-11" db="EMBL/GenBank/DDBJ databases">
        <title>Revising the taxonomy of the Acinetobacter lwoffii group: the description of Acinetobacter pseudolwoffii sp. nov. and emended description of Acinetobacter lwoffii.</title>
        <authorList>
            <person name="Nemec A."/>
            <person name="Radolfova-Krizova L."/>
        </authorList>
    </citation>
    <scope>NUCLEOTIDE SEQUENCE [LARGE SCALE GENOMIC DNA]</scope>
    <source>
        <strain evidence="10 11">ANC 5044</strain>
    </source>
</reference>
<dbReference type="GO" id="GO:0016020">
    <property type="term" value="C:membrane"/>
    <property type="evidence" value="ECO:0007669"/>
    <property type="project" value="UniProtKB-SubCell"/>
</dbReference>
<dbReference type="FunFam" id="1.20.1250.20:FF:000126">
    <property type="entry name" value="MFS transporter permease"/>
    <property type="match status" value="1"/>
</dbReference>
<dbReference type="GeneID" id="97176377"/>
<dbReference type="RefSeq" id="WP_100535631.1">
    <property type="nucleotide sequence ID" value="NZ_CBDBYO010000028.1"/>
</dbReference>
<feature type="transmembrane region" description="Helical" evidence="8">
    <location>
        <begin position="79"/>
        <end position="101"/>
    </location>
</feature>
<dbReference type="SUPFAM" id="SSF103473">
    <property type="entry name" value="MFS general substrate transporter"/>
    <property type="match status" value="1"/>
</dbReference>
<dbReference type="Proteomes" id="UP000243446">
    <property type="component" value="Unassembled WGS sequence"/>
</dbReference>
<dbReference type="EMBL" id="PHRG01000018">
    <property type="protein sequence ID" value="PJO74232.1"/>
    <property type="molecule type" value="Genomic_DNA"/>
</dbReference>
<feature type="transmembrane region" description="Helical" evidence="8">
    <location>
        <begin position="358"/>
        <end position="380"/>
    </location>
</feature>
<comment type="function">
    <text evidence="6">Component of the tartrate utilization system and may allow entry of tartrate and tartrate dehydrogenase.</text>
</comment>
<dbReference type="FunFam" id="1.20.1250.20:FF:000018">
    <property type="entry name" value="MFS transporter permease"/>
    <property type="match status" value="1"/>
</dbReference>
<comment type="subcellular location">
    <subcellularLocation>
        <location evidence="1">Membrane</location>
        <topology evidence="1">Multi-pass membrane protein</topology>
    </subcellularLocation>
</comment>
<feature type="transmembrane region" description="Helical" evidence="8">
    <location>
        <begin position="276"/>
        <end position="296"/>
    </location>
</feature>
<evidence type="ECO:0000256" key="8">
    <source>
        <dbReference type="SAM" id="Phobius"/>
    </source>
</evidence>
<evidence type="ECO:0000313" key="10">
    <source>
        <dbReference type="EMBL" id="PJO74232.1"/>
    </source>
</evidence>
<dbReference type="InterPro" id="IPR020846">
    <property type="entry name" value="MFS_dom"/>
</dbReference>
<dbReference type="PANTHER" id="PTHR43791">
    <property type="entry name" value="PERMEASE-RELATED"/>
    <property type="match status" value="1"/>
</dbReference>
<feature type="transmembrane region" description="Helical" evidence="8">
    <location>
        <begin position="243"/>
        <end position="264"/>
    </location>
</feature>
<gene>
    <name evidence="10" type="ORF">CWI32_14665</name>
</gene>
<dbReference type="GO" id="GO:0022857">
    <property type="term" value="F:transmembrane transporter activity"/>
    <property type="evidence" value="ECO:0007669"/>
    <property type="project" value="InterPro"/>
</dbReference>
<evidence type="ECO:0000256" key="5">
    <source>
        <dbReference type="ARBA" id="ARBA00023136"/>
    </source>
</evidence>
<accession>A0A2H9YNM2</accession>
<feature type="transmembrane region" description="Helical" evidence="8">
    <location>
        <begin position="46"/>
        <end position="67"/>
    </location>
</feature>
<comment type="caution">
    <text evidence="10">The sequence shown here is derived from an EMBL/GenBank/DDBJ whole genome shotgun (WGS) entry which is preliminary data.</text>
</comment>
<dbReference type="Pfam" id="PF07690">
    <property type="entry name" value="MFS_1"/>
    <property type="match status" value="1"/>
</dbReference>
<dbReference type="InterPro" id="IPR011701">
    <property type="entry name" value="MFS"/>
</dbReference>
<dbReference type="CDD" id="cd17319">
    <property type="entry name" value="MFS_ExuT_GudP_like"/>
    <property type="match status" value="1"/>
</dbReference>
<dbReference type="PROSITE" id="PS50850">
    <property type="entry name" value="MFS"/>
    <property type="match status" value="1"/>
</dbReference>
<dbReference type="InterPro" id="IPR036259">
    <property type="entry name" value="MFS_trans_sf"/>
</dbReference>
<evidence type="ECO:0000313" key="11">
    <source>
        <dbReference type="Proteomes" id="UP000243446"/>
    </source>
</evidence>
<evidence type="ECO:0000256" key="3">
    <source>
        <dbReference type="ARBA" id="ARBA00022692"/>
    </source>
</evidence>
<protein>
    <recommendedName>
        <fullName evidence="7">Putative tartrate transporter</fullName>
    </recommendedName>
</protein>
<dbReference type="AlphaFoldDB" id="A0A2H9YNM2"/>
<keyword evidence="4 8" id="KW-1133">Transmembrane helix</keyword>